<proteinExistence type="predicted"/>
<evidence type="ECO:0000313" key="3">
    <source>
        <dbReference type="Proteomes" id="UP000267145"/>
    </source>
</evidence>
<comment type="caution">
    <text evidence="2">The sequence shown here is derived from an EMBL/GenBank/DDBJ whole genome shotgun (WGS) entry which is preliminary data.</text>
</comment>
<dbReference type="GeneID" id="39612714"/>
<protein>
    <submittedName>
        <fullName evidence="2">Uncharacterized protein</fullName>
    </submittedName>
</protein>
<organism evidence="2 3">
    <name type="scientific">Verticillium nonalfalfae</name>
    <dbReference type="NCBI Taxonomy" id="1051616"/>
    <lineage>
        <taxon>Eukaryota</taxon>
        <taxon>Fungi</taxon>
        <taxon>Dikarya</taxon>
        <taxon>Ascomycota</taxon>
        <taxon>Pezizomycotina</taxon>
        <taxon>Sordariomycetes</taxon>
        <taxon>Hypocreomycetidae</taxon>
        <taxon>Glomerellales</taxon>
        <taxon>Plectosphaerellaceae</taxon>
        <taxon>Verticillium</taxon>
    </lineage>
</organism>
<keyword evidence="3" id="KW-1185">Reference proteome</keyword>
<feature type="region of interest" description="Disordered" evidence="1">
    <location>
        <begin position="106"/>
        <end position="129"/>
    </location>
</feature>
<dbReference type="EMBL" id="RBVV01000086">
    <property type="protein sequence ID" value="RNJ55080.1"/>
    <property type="molecule type" value="Genomic_DNA"/>
</dbReference>
<dbReference type="Proteomes" id="UP000267145">
    <property type="component" value="Unassembled WGS sequence"/>
</dbReference>
<sequence length="129" mass="13279">MAGFTLGGQIENQLNYQGLDLSADKLVTDALMGGTFGMVGGGGVGHAVKGAGTMLAKEFGLLALETEAGSATKTAVTATTGQAVRFDIYYNPLATLAYTFPPRAVSDQGGSPKMFPKPDDVGRHDVLPV</sequence>
<evidence type="ECO:0000256" key="1">
    <source>
        <dbReference type="SAM" id="MobiDB-lite"/>
    </source>
</evidence>
<reference evidence="2 3" key="1">
    <citation type="submission" date="2018-10" db="EMBL/GenBank/DDBJ databases">
        <title>Genome sequence of Verticillium nonalfalfae VnAa140.</title>
        <authorList>
            <person name="Stajich J.E."/>
            <person name="Kasson M.T."/>
        </authorList>
    </citation>
    <scope>NUCLEOTIDE SEQUENCE [LARGE SCALE GENOMIC DNA]</scope>
    <source>
        <strain evidence="2 3">VnAa140</strain>
    </source>
</reference>
<dbReference type="AlphaFoldDB" id="A0A3M9Y7C8"/>
<accession>A0A3M9Y7C8</accession>
<feature type="compositionally biased region" description="Basic and acidic residues" evidence="1">
    <location>
        <begin position="116"/>
        <end position="129"/>
    </location>
</feature>
<name>A0A3M9Y7C8_9PEZI</name>
<dbReference type="STRING" id="1051616.A0A3M9Y7C8"/>
<gene>
    <name evidence="2" type="ORF">D7B24_009025</name>
</gene>
<dbReference type="RefSeq" id="XP_028493238.1">
    <property type="nucleotide sequence ID" value="XM_028643103.1"/>
</dbReference>
<evidence type="ECO:0000313" key="2">
    <source>
        <dbReference type="EMBL" id="RNJ55080.1"/>
    </source>
</evidence>